<comment type="caution">
    <text evidence="2">The sequence shown here is derived from an EMBL/GenBank/DDBJ whole genome shotgun (WGS) entry which is preliminary data.</text>
</comment>
<gene>
    <name evidence="2" type="ORF">EAS56_29920</name>
</gene>
<keyword evidence="1" id="KW-0472">Membrane</keyword>
<feature type="transmembrane region" description="Helical" evidence="1">
    <location>
        <begin position="25"/>
        <end position="44"/>
    </location>
</feature>
<accession>A0ABY0E111</accession>
<evidence type="ECO:0000313" key="3">
    <source>
        <dbReference type="Proteomes" id="UP000290401"/>
    </source>
</evidence>
<protein>
    <submittedName>
        <fullName evidence="2">Uncharacterized protein</fullName>
    </submittedName>
</protein>
<dbReference type="EMBL" id="RDQZ01000033">
    <property type="protein sequence ID" value="RXH08226.1"/>
    <property type="molecule type" value="Genomic_DNA"/>
</dbReference>
<organism evidence="2 3">
    <name type="scientific">Bradyrhizobium guangzhouense</name>
    <dbReference type="NCBI Taxonomy" id="1325095"/>
    <lineage>
        <taxon>Bacteria</taxon>
        <taxon>Pseudomonadati</taxon>
        <taxon>Pseudomonadota</taxon>
        <taxon>Alphaproteobacteria</taxon>
        <taxon>Hyphomicrobiales</taxon>
        <taxon>Nitrobacteraceae</taxon>
        <taxon>Bradyrhizobium</taxon>
    </lineage>
</organism>
<dbReference type="RefSeq" id="WP_128952106.1">
    <property type="nucleotide sequence ID" value="NZ_CP030053.1"/>
</dbReference>
<evidence type="ECO:0000313" key="2">
    <source>
        <dbReference type="EMBL" id="RXH08226.1"/>
    </source>
</evidence>
<proteinExistence type="predicted"/>
<sequence>MGGIMQNFIEQFDENDRRIVRRWRLATLGFYGSILAGLIVYAALHWNPEVNYASADSAAHAKLTSAPSGAGRAPFAP</sequence>
<keyword evidence="1" id="KW-0812">Transmembrane</keyword>
<evidence type="ECO:0000256" key="1">
    <source>
        <dbReference type="SAM" id="Phobius"/>
    </source>
</evidence>
<name>A0ABY0E111_9BRAD</name>
<reference evidence="2 3" key="1">
    <citation type="submission" date="2018-10" db="EMBL/GenBank/DDBJ databases">
        <title>Bradyrhizobium sp. nov., effective nodules isolated from peanut in China.</title>
        <authorList>
            <person name="Li Y."/>
        </authorList>
    </citation>
    <scope>NUCLEOTIDE SEQUENCE [LARGE SCALE GENOMIC DNA]</scope>
    <source>
        <strain evidence="2 3">CCBAU 53426</strain>
    </source>
</reference>
<dbReference type="Proteomes" id="UP000290401">
    <property type="component" value="Unassembled WGS sequence"/>
</dbReference>
<keyword evidence="1" id="KW-1133">Transmembrane helix</keyword>
<keyword evidence="3" id="KW-1185">Reference proteome</keyword>